<dbReference type="Proteomes" id="UP000642014">
    <property type="component" value="Unassembled WGS sequence"/>
</dbReference>
<dbReference type="AlphaFoldDB" id="A0AAV4KNE9"/>
<evidence type="ECO:0000256" key="5">
    <source>
        <dbReference type="HAMAP-Rule" id="MF_01334"/>
    </source>
</evidence>
<keyword evidence="1 5" id="KW-0699">rRNA-binding</keyword>
<dbReference type="InterPro" id="IPR037121">
    <property type="entry name" value="Ribosomal_bL25_C"/>
</dbReference>
<evidence type="ECO:0000259" key="7">
    <source>
        <dbReference type="Pfam" id="PF01386"/>
    </source>
</evidence>
<evidence type="ECO:0000313" key="10">
    <source>
        <dbReference type="Proteomes" id="UP000642014"/>
    </source>
</evidence>
<accession>A0AAV4KNE9</accession>
<comment type="function">
    <text evidence="5">This is one of the proteins that binds to the 5S RNA in the ribosome where it forms part of the central protuberance.</text>
</comment>
<dbReference type="InterPro" id="IPR029751">
    <property type="entry name" value="Ribosomal_L25_dom"/>
</dbReference>
<dbReference type="InterPro" id="IPR001021">
    <property type="entry name" value="Ribosomal_bL25_long"/>
</dbReference>
<keyword evidence="3 5" id="KW-0689">Ribosomal protein</keyword>
<dbReference type="InterPro" id="IPR020056">
    <property type="entry name" value="Rbsml_bL25/Gln-tRNA_synth_N"/>
</dbReference>
<dbReference type="SUPFAM" id="SSF50715">
    <property type="entry name" value="Ribosomal protein L25-like"/>
    <property type="match status" value="1"/>
</dbReference>
<dbReference type="InterPro" id="IPR020930">
    <property type="entry name" value="Ribosomal_uL5_bac-type"/>
</dbReference>
<dbReference type="GO" id="GO:0022625">
    <property type="term" value="C:cytosolic large ribosomal subunit"/>
    <property type="evidence" value="ECO:0007669"/>
    <property type="project" value="TreeGrafter"/>
</dbReference>
<comment type="subunit">
    <text evidence="5">Part of the 50S ribosomal subunit; part of the 5S rRNA/L5/L18/L25 subcomplex. Contacts the 5S rRNA. Binds to the 5S rRNA independently of L5 and L18.</text>
</comment>
<keyword evidence="2 5" id="KW-0694">RNA-binding</keyword>
<dbReference type="FunFam" id="2.40.240.10:FF:000010">
    <property type="entry name" value="50S ribosomal protein L25"/>
    <property type="match status" value="1"/>
</dbReference>
<dbReference type="NCBIfam" id="NF004131">
    <property type="entry name" value="PRK05618.2-1"/>
    <property type="match status" value="1"/>
</dbReference>
<dbReference type="Gene3D" id="2.40.240.10">
    <property type="entry name" value="Ribosomal Protein L25, Chain P"/>
    <property type="match status" value="1"/>
</dbReference>
<sequence>MTPLSVTFYEECTMSEVKIAASVRSEFGKGAARKIRRDNKVPVVLYGHGTDPVHLTLPGHELLLALRTPNVLLSLDIEGKGQELAIPKAVQRDPLKGFLEHVDLILVKRGEKVTVEVPVQAEGELAAGGNLLEHVLNTLSVEAEATHLPESFSVSVEGLEAGASVLAKDIELPKGTTLVTDADAVVLQVLAAQAEEPAAEGEATEAAEGETAEGAEA</sequence>
<name>A0AAV4KNE9_9ACTN</name>
<evidence type="ECO:0000256" key="4">
    <source>
        <dbReference type="ARBA" id="ARBA00023274"/>
    </source>
</evidence>
<comment type="caution">
    <text evidence="9">The sequence shown here is derived from an EMBL/GenBank/DDBJ whole genome shotgun (WGS) entry which is preliminary data.</text>
</comment>
<dbReference type="EMBL" id="BMSJ01000009">
    <property type="protein sequence ID" value="GGR39008.1"/>
    <property type="molecule type" value="Genomic_DNA"/>
</dbReference>
<dbReference type="Pfam" id="PF14693">
    <property type="entry name" value="Ribosomal_TL5_C"/>
    <property type="match status" value="1"/>
</dbReference>
<dbReference type="CDD" id="cd00495">
    <property type="entry name" value="Ribosomal_L25_TL5_CTC"/>
    <property type="match status" value="1"/>
</dbReference>
<feature type="domain" description="Large ribosomal subunit protein bL25 beta" evidence="8">
    <location>
        <begin position="112"/>
        <end position="192"/>
    </location>
</feature>
<evidence type="ECO:0000259" key="8">
    <source>
        <dbReference type="Pfam" id="PF14693"/>
    </source>
</evidence>
<organism evidence="9 10">
    <name type="scientific">Streptomyces cinereoruber</name>
    <dbReference type="NCBI Taxonomy" id="67260"/>
    <lineage>
        <taxon>Bacteria</taxon>
        <taxon>Bacillati</taxon>
        <taxon>Actinomycetota</taxon>
        <taxon>Actinomycetes</taxon>
        <taxon>Kitasatosporales</taxon>
        <taxon>Streptomycetaceae</taxon>
        <taxon>Streptomyces</taxon>
    </lineage>
</organism>
<dbReference type="GO" id="GO:0006412">
    <property type="term" value="P:translation"/>
    <property type="evidence" value="ECO:0007669"/>
    <property type="project" value="UniProtKB-UniRule"/>
</dbReference>
<dbReference type="InterPro" id="IPR020057">
    <property type="entry name" value="Ribosomal_bL25_b-dom"/>
</dbReference>
<evidence type="ECO:0000313" key="9">
    <source>
        <dbReference type="EMBL" id="GGR39008.1"/>
    </source>
</evidence>
<keyword evidence="4 5" id="KW-0687">Ribonucleoprotein</keyword>
<dbReference type="GO" id="GO:0008097">
    <property type="term" value="F:5S rRNA binding"/>
    <property type="evidence" value="ECO:0007669"/>
    <property type="project" value="InterPro"/>
</dbReference>
<feature type="domain" description="Large ribosomal subunit protein bL25 L25" evidence="7">
    <location>
        <begin position="19"/>
        <end position="104"/>
    </location>
</feature>
<evidence type="ECO:0000256" key="6">
    <source>
        <dbReference type="SAM" id="MobiDB-lite"/>
    </source>
</evidence>
<gene>
    <name evidence="5 9" type="primary">rplY</name>
    <name evidence="5" type="synonym">ctc</name>
    <name evidence="9" type="ORF">GCM10010497_47560</name>
</gene>
<dbReference type="InterPro" id="IPR011035">
    <property type="entry name" value="Ribosomal_bL25/Gln-tRNA_synth"/>
</dbReference>
<reference evidence="9 10" key="1">
    <citation type="journal article" date="2014" name="Int. J. Syst. Evol. Microbiol.">
        <title>Complete genome sequence of Corynebacterium casei LMG S-19264T (=DSM 44701T), isolated from a smear-ripened cheese.</title>
        <authorList>
            <consortium name="US DOE Joint Genome Institute (JGI-PGF)"/>
            <person name="Walter F."/>
            <person name="Albersmeier A."/>
            <person name="Kalinowski J."/>
            <person name="Ruckert C."/>
        </authorList>
    </citation>
    <scope>NUCLEOTIDE SEQUENCE [LARGE SCALE GENOMIC DNA]</scope>
    <source>
        <strain evidence="9 10">JCM 4205</strain>
    </source>
</reference>
<dbReference type="Gene3D" id="2.170.120.20">
    <property type="entry name" value="Ribosomal protein L25, beta domain"/>
    <property type="match status" value="1"/>
</dbReference>
<dbReference type="GO" id="GO:0003735">
    <property type="term" value="F:structural constituent of ribosome"/>
    <property type="evidence" value="ECO:0007669"/>
    <property type="project" value="InterPro"/>
</dbReference>
<evidence type="ECO:0000256" key="2">
    <source>
        <dbReference type="ARBA" id="ARBA00022884"/>
    </source>
</evidence>
<comment type="similarity">
    <text evidence="5">Belongs to the bacterial ribosomal protein bL25 family. CTC subfamily.</text>
</comment>
<dbReference type="Pfam" id="PF01386">
    <property type="entry name" value="Ribosomal_L25p"/>
    <property type="match status" value="1"/>
</dbReference>
<evidence type="ECO:0000256" key="3">
    <source>
        <dbReference type="ARBA" id="ARBA00022980"/>
    </source>
</evidence>
<evidence type="ECO:0000256" key="1">
    <source>
        <dbReference type="ARBA" id="ARBA00022730"/>
    </source>
</evidence>
<dbReference type="PANTHER" id="PTHR33284">
    <property type="entry name" value="RIBOSOMAL PROTEIN L25/GLN-TRNA SYNTHETASE, ANTI-CODON-BINDING DOMAIN-CONTAINING PROTEIN"/>
    <property type="match status" value="1"/>
</dbReference>
<feature type="region of interest" description="Disordered" evidence="6">
    <location>
        <begin position="195"/>
        <end position="217"/>
    </location>
</feature>
<dbReference type="NCBIfam" id="TIGR00731">
    <property type="entry name" value="bL25_bact_ctc"/>
    <property type="match status" value="1"/>
</dbReference>
<dbReference type="PANTHER" id="PTHR33284:SF1">
    <property type="entry name" value="RIBOSOMAL PROTEIN L25_GLN-TRNA SYNTHETASE, ANTI-CODON-BINDING DOMAIN-CONTAINING PROTEIN"/>
    <property type="match status" value="1"/>
</dbReference>
<proteinExistence type="inferred from homology"/>
<dbReference type="HAMAP" id="MF_01334">
    <property type="entry name" value="Ribosomal_bL25_CTC"/>
    <property type="match status" value="1"/>
</dbReference>
<feature type="compositionally biased region" description="Acidic residues" evidence="6">
    <location>
        <begin position="197"/>
        <end position="217"/>
    </location>
</feature>
<protein>
    <recommendedName>
        <fullName evidence="5">Large ribosomal subunit protein bL25</fullName>
    </recommendedName>
    <alternativeName>
        <fullName evidence="5">General stress protein CTC</fullName>
    </alternativeName>
</protein>